<evidence type="ECO:0008006" key="3">
    <source>
        <dbReference type="Google" id="ProtNLM"/>
    </source>
</evidence>
<evidence type="ECO:0000313" key="2">
    <source>
        <dbReference type="Proteomes" id="UP000664256"/>
    </source>
</evidence>
<evidence type="ECO:0000313" key="1">
    <source>
        <dbReference type="EMBL" id="MBO0447924.1"/>
    </source>
</evidence>
<organism evidence="1 2">
    <name type="scientific">Candidatus Enterococcus myersii</name>
    <dbReference type="NCBI Taxonomy" id="2815322"/>
    <lineage>
        <taxon>Bacteria</taxon>
        <taxon>Bacillati</taxon>
        <taxon>Bacillota</taxon>
        <taxon>Bacilli</taxon>
        <taxon>Lactobacillales</taxon>
        <taxon>Enterococcaceae</taxon>
        <taxon>Enterococcus</taxon>
    </lineage>
</organism>
<dbReference type="RefSeq" id="WP_206902139.1">
    <property type="nucleotide sequence ID" value="NZ_JAFLVT010000001.1"/>
</dbReference>
<gene>
    <name evidence="1" type="ORF">JZO76_00075</name>
</gene>
<dbReference type="Proteomes" id="UP000664256">
    <property type="component" value="Unassembled WGS sequence"/>
</dbReference>
<sequence length="64" mass="7212">MQCNKCEGQRVIWVEITPGLTKCQPCPVCNADGQAVAEEQKEFEQIYAELSEKRDAKIRRAVGD</sequence>
<accession>A0ABS3H394</accession>
<reference evidence="1 2" key="1">
    <citation type="submission" date="2021-03" db="EMBL/GenBank/DDBJ databases">
        <title>Enterococcal diversity collection.</title>
        <authorList>
            <person name="Gilmore M.S."/>
            <person name="Schwartzman J."/>
            <person name="Van Tyne D."/>
            <person name="Martin M."/>
            <person name="Earl A.M."/>
            <person name="Manson A.L."/>
            <person name="Straub T."/>
            <person name="Salamzade R."/>
            <person name="Saavedra J."/>
            <person name="Lebreton F."/>
            <person name="Prichula J."/>
            <person name="Schaufler K."/>
            <person name="Gaca A."/>
            <person name="Sgardioli B."/>
            <person name="Wagenaar J."/>
            <person name="Strong T."/>
        </authorList>
    </citation>
    <scope>NUCLEOTIDE SEQUENCE [LARGE SCALE GENOMIC DNA]</scope>
    <source>
        <strain evidence="1 2">MJM12</strain>
    </source>
</reference>
<name>A0ABS3H394_9ENTE</name>
<protein>
    <recommendedName>
        <fullName evidence="3">Excinuclease ABC subunit B</fullName>
    </recommendedName>
</protein>
<proteinExistence type="predicted"/>
<dbReference type="EMBL" id="JAFLVT010000001">
    <property type="protein sequence ID" value="MBO0447924.1"/>
    <property type="molecule type" value="Genomic_DNA"/>
</dbReference>
<keyword evidence="2" id="KW-1185">Reference proteome</keyword>
<comment type="caution">
    <text evidence="1">The sequence shown here is derived from an EMBL/GenBank/DDBJ whole genome shotgun (WGS) entry which is preliminary data.</text>
</comment>